<dbReference type="InterPro" id="IPR029044">
    <property type="entry name" value="Nucleotide-diphossugar_trans"/>
</dbReference>
<dbReference type="PANTHER" id="PTHR43685:SF2">
    <property type="entry name" value="GLYCOSYLTRANSFERASE 2-LIKE DOMAIN-CONTAINING PROTEIN"/>
    <property type="match status" value="1"/>
</dbReference>
<dbReference type="InterPro" id="IPR050834">
    <property type="entry name" value="Glycosyltransf_2"/>
</dbReference>
<dbReference type="Proteomes" id="UP000239576">
    <property type="component" value="Unassembled WGS sequence"/>
</dbReference>
<evidence type="ECO:0000259" key="2">
    <source>
        <dbReference type="SMART" id="SM00912"/>
    </source>
</evidence>
<dbReference type="SUPFAM" id="SSF53448">
    <property type="entry name" value="Nucleotide-diphospho-sugar transferases"/>
    <property type="match status" value="1"/>
</dbReference>
<protein>
    <submittedName>
        <fullName evidence="3">Filamentous hemagglutinin</fullName>
    </submittedName>
</protein>
<evidence type="ECO:0000313" key="4">
    <source>
        <dbReference type="Proteomes" id="UP000239576"/>
    </source>
</evidence>
<reference evidence="3 4" key="2">
    <citation type="submission" date="2018-03" db="EMBL/GenBank/DDBJ databases">
        <title>The ancient ancestry and fast evolution of plastids.</title>
        <authorList>
            <person name="Moore K.R."/>
            <person name="Magnabosco C."/>
            <person name="Momper L."/>
            <person name="Gold D.A."/>
            <person name="Bosak T."/>
            <person name="Fournier G.P."/>
        </authorList>
    </citation>
    <scope>NUCLEOTIDE SEQUENCE [LARGE SCALE GENOMIC DNA]</scope>
    <source>
        <strain evidence="3 4">ULC18</strain>
    </source>
</reference>
<dbReference type="InterPro" id="IPR001173">
    <property type="entry name" value="Glyco_trans_2-like"/>
</dbReference>
<dbReference type="Gene3D" id="2.160.20.10">
    <property type="entry name" value="Single-stranded right-handed beta-helix, Pectin lyase-like"/>
    <property type="match status" value="1"/>
</dbReference>
<dbReference type="InterPro" id="IPR024983">
    <property type="entry name" value="CHAT_dom"/>
</dbReference>
<dbReference type="Pfam" id="PF05860">
    <property type="entry name" value="TPS"/>
    <property type="match status" value="1"/>
</dbReference>
<keyword evidence="4" id="KW-1185">Reference proteome</keyword>
<dbReference type="InterPro" id="IPR008638">
    <property type="entry name" value="FhaB/CdiA-like_TPS"/>
</dbReference>
<dbReference type="InterPro" id="IPR011050">
    <property type="entry name" value="Pectin_lyase_fold/virulence"/>
</dbReference>
<dbReference type="EMBL" id="PVWK01000004">
    <property type="protein sequence ID" value="PSB35732.1"/>
    <property type="molecule type" value="Genomic_DNA"/>
</dbReference>
<dbReference type="SUPFAM" id="SSF51126">
    <property type="entry name" value="Pectin lyase-like"/>
    <property type="match status" value="1"/>
</dbReference>
<name>A0A2T1ESK2_9CYAN</name>
<feature type="region of interest" description="Disordered" evidence="1">
    <location>
        <begin position="1077"/>
        <end position="1107"/>
    </location>
</feature>
<dbReference type="PANTHER" id="PTHR43685">
    <property type="entry name" value="GLYCOSYLTRANSFERASE"/>
    <property type="match status" value="1"/>
</dbReference>
<comment type="caution">
    <text evidence="3">The sequence shown here is derived from an EMBL/GenBank/DDBJ whole genome shotgun (WGS) entry which is preliminary data.</text>
</comment>
<organism evidence="3 4">
    <name type="scientific">Stenomitos frigidus ULC18</name>
    <dbReference type="NCBI Taxonomy" id="2107698"/>
    <lineage>
        <taxon>Bacteria</taxon>
        <taxon>Bacillati</taxon>
        <taxon>Cyanobacteriota</taxon>
        <taxon>Cyanophyceae</taxon>
        <taxon>Leptolyngbyales</taxon>
        <taxon>Leptolyngbyaceae</taxon>
        <taxon>Stenomitos</taxon>
    </lineage>
</organism>
<evidence type="ECO:0000313" key="3">
    <source>
        <dbReference type="EMBL" id="PSB35732.1"/>
    </source>
</evidence>
<dbReference type="SMART" id="SM00912">
    <property type="entry name" value="Haemagg_act"/>
    <property type="match status" value="1"/>
</dbReference>
<feature type="domain" description="Filamentous haemagglutinin FhaB/tRNA nuclease CdiA-like TPS" evidence="2">
    <location>
        <begin position="302"/>
        <end position="416"/>
    </location>
</feature>
<gene>
    <name evidence="3" type="ORF">C7B82_00255</name>
</gene>
<proteinExistence type="predicted"/>
<feature type="compositionally biased region" description="Basic and acidic residues" evidence="1">
    <location>
        <begin position="1081"/>
        <end position="1090"/>
    </location>
</feature>
<dbReference type="Pfam" id="PF00535">
    <property type="entry name" value="Glycos_transf_2"/>
    <property type="match status" value="1"/>
</dbReference>
<dbReference type="Gene3D" id="3.90.550.10">
    <property type="entry name" value="Spore Coat Polysaccharide Biosynthesis Protein SpsA, Chain A"/>
    <property type="match status" value="1"/>
</dbReference>
<sequence>MKRCNDRSAELVSLVITAYNREQFLGAAIESVLAQTYPHLELVVWDDGSTDRTLDIAHAYASLDARVRVIAAPHQGRVRSLQGAIKQAQGAYLGWVDSDDRLAANALEATIAVLSEQPTVGMVYTDYWDMDAADRVLSYGQRCRIPYSKERRLLDFMTFHFRLLRRSVFDAVGGIDGSLDYVEDYDLCLRLSEVTAVHHLQQPLYYYRHHDRNASQEWRLEQVLRSQTVIQRALQRRGLDRQFELQVQMPAGRFRLRRKSRPIDTLRPLSALLPRVAAIGSLACLPSVNVLFTKVAQAQSIVPAAGTNTIVTPNSNRLDISGGTRSQDGANLFHSFQQFGLTTNQVANFLSTPQIRNILGRVVGGDASVINGLIQVTGGTSNLYLVNPAGIVFGANARLNVPGAFTATTATGIGFNNRWFSAIGANDYALLSGDPDAFAFTVTQPGSIVNAGSLAMLAGQRLSLVGGTVVNTGTLTAPGGQITIAAIPGQALVRLTEPGSLLSFEIAPLSPQTATTSTPQSSLPNAWALPIASLPALLTGGDLQNATRIAVNADGSIRLLAVPQQSILVSSGTAIASGRVNASGETTGASQTGGTVQVLGSQVAAIGASISASGNTGGGKVLLGGGDRGQGTVPNASSTLVDFSSTITADGLLNGNGGRVTVWSDIATQFFGLIHARGGTEAGNGGFVEISSKGQLAYQGLVDTTAAAGTLGTVLFDPENITIVAGNGYGSGDALLPTIFSTDFAATTLTISQNALQNTVGAILLEATNDIVIQSLATGTLTLNPRSTSLTLRADADRSGVGSISMNPGDTITTSLTGGSTTNLSFSGANLSLGTLRTATPSANAGTVTLAASANLSVATIDTTSFDGGMGFGYAGGAVNVAAGGNLTVNSITTVGAQNAGNVTLSAQGNLTVGDITANAGTALGRQGGSGGTIALSSTAGSITAGNLVTNALADGGDVTLQASSNNADITFTSIDSSASQAGGVGGSVDITAGRFVRGLGFTLTNPSATITAAAGGSVTIRHGGGALNVPFVVGDARRNGTAGAIVAGSAASPNSLAPTQSFSQSASQGTIQIVTTLPPKEPDRPKLPTDDPTNILIDAPETPPPPEVPEAIAAGFDDPATTEAALEQEAIGAFEAYLDLPDETPKTAQDAVSVLSQIGDVSGVKPALVYAFFVPPNVATGLPANRARSRVARSKQPDQTVAAAKSLTSALPGSIEVAETAAARRDSAILRSAQLQKEPLANGNDQLELVVVTADGKPIRRLVPGATRGRVLQVVHQFLNEITDPRKNRTTSYLAPSQQLYRWLVAPIEQELQTKGIGNLAYIADTGLRFLPMGALHDGQRFLVEKYSTGLMPSLSLTDTRYVSLKNAKVLAMGASTFTDQPPLPAVPTELSVITKELWSGTALLNQAFTLENMKAERQQEPFQIIHLATHSEFQPGALSNSYIQLWQTKLQLSQLRQLGWNSPPVELLVLSACRTALGSDEAELGFAGFAVQAGVKSALASLWYVSDEGTLGLMTEFYRQLRTAPIKAEALRQAQIAMLKGDVQITDGQLRGSRGGGIQLPIVLAERTGNHRLSHPYYWAAFTLIGSPW</sequence>
<dbReference type="NCBIfam" id="TIGR01901">
    <property type="entry name" value="adhes_NPXG"/>
    <property type="match status" value="1"/>
</dbReference>
<dbReference type="Pfam" id="PF12770">
    <property type="entry name" value="CHAT"/>
    <property type="match status" value="1"/>
</dbReference>
<accession>A0A2T1ESK2</accession>
<evidence type="ECO:0000256" key="1">
    <source>
        <dbReference type="SAM" id="MobiDB-lite"/>
    </source>
</evidence>
<dbReference type="InterPro" id="IPR012334">
    <property type="entry name" value="Pectin_lyas_fold"/>
</dbReference>
<dbReference type="OrthoDB" id="446317at2"/>
<reference evidence="4" key="1">
    <citation type="submission" date="2018-02" db="EMBL/GenBank/DDBJ databases">
        <authorList>
            <person name="Moore K."/>
            <person name="Momper L."/>
        </authorList>
    </citation>
    <scope>NUCLEOTIDE SEQUENCE [LARGE SCALE GENOMIC DNA]</scope>
    <source>
        <strain evidence="4">ULC18</strain>
    </source>
</reference>